<sequence length="62" mass="7044">MIETLERQGNQMMQVVIVTGPNERWEDIVDSLEGHEQVSPVGCILANPGPRWSRAGRKRKSR</sequence>
<organism evidence="1 2">
    <name type="scientific">Aneurinibacillus aneurinilyticus ATCC 12856</name>
    <dbReference type="NCBI Taxonomy" id="649747"/>
    <lineage>
        <taxon>Bacteria</taxon>
        <taxon>Bacillati</taxon>
        <taxon>Bacillota</taxon>
        <taxon>Bacilli</taxon>
        <taxon>Bacillales</taxon>
        <taxon>Paenibacillaceae</taxon>
        <taxon>Aneurinibacillus group</taxon>
        <taxon>Aneurinibacillus</taxon>
    </lineage>
</organism>
<comment type="caution">
    <text evidence="1">The sequence shown here is derived from an EMBL/GenBank/DDBJ whole genome shotgun (WGS) entry which is preliminary data.</text>
</comment>
<protein>
    <submittedName>
        <fullName evidence="1">Uncharacterized protein</fullName>
    </submittedName>
</protein>
<dbReference type="AlphaFoldDB" id="U1WFG8"/>
<gene>
    <name evidence="1" type="ORF">HMPREF0083_04644</name>
</gene>
<dbReference type="PATRIC" id="fig|649747.3.peg.4184"/>
<reference evidence="1 2" key="1">
    <citation type="submission" date="2013-08" db="EMBL/GenBank/DDBJ databases">
        <authorList>
            <person name="Weinstock G."/>
            <person name="Sodergren E."/>
            <person name="Wylie T."/>
            <person name="Fulton L."/>
            <person name="Fulton R."/>
            <person name="Fronick C."/>
            <person name="O'Laughlin M."/>
            <person name="Godfrey J."/>
            <person name="Miner T."/>
            <person name="Herter B."/>
            <person name="Appelbaum E."/>
            <person name="Cordes M."/>
            <person name="Lek S."/>
            <person name="Wollam A."/>
            <person name="Pepin K.H."/>
            <person name="Palsikar V.B."/>
            <person name="Mitreva M."/>
            <person name="Wilson R.K."/>
        </authorList>
    </citation>
    <scope>NUCLEOTIDE SEQUENCE [LARGE SCALE GENOMIC DNA]</scope>
    <source>
        <strain evidence="1 2">ATCC 12856</strain>
    </source>
</reference>
<keyword evidence="2" id="KW-1185">Reference proteome</keyword>
<dbReference type="HOGENOM" id="CLU_2894082_0_0_9"/>
<name>U1WFG8_ANEAE</name>
<dbReference type="STRING" id="649747.HMPREF0083_04644"/>
<evidence type="ECO:0000313" key="2">
    <source>
        <dbReference type="Proteomes" id="UP000016511"/>
    </source>
</evidence>
<evidence type="ECO:0000313" key="1">
    <source>
        <dbReference type="EMBL" id="ERI07269.1"/>
    </source>
</evidence>
<proteinExistence type="predicted"/>
<accession>U1WFG8</accession>
<dbReference type="EMBL" id="AWSJ01000285">
    <property type="protein sequence ID" value="ERI07269.1"/>
    <property type="molecule type" value="Genomic_DNA"/>
</dbReference>
<dbReference type="Proteomes" id="UP000016511">
    <property type="component" value="Unassembled WGS sequence"/>
</dbReference>